<accession>A0ABW4WZY9</accession>
<dbReference type="EMBL" id="JBHUHV010000050">
    <property type="protein sequence ID" value="MFD2068209.1"/>
    <property type="molecule type" value="Genomic_DNA"/>
</dbReference>
<name>A0ABW4WZY9_9BACT</name>
<gene>
    <name evidence="2" type="ORF">ACFSKU_15055</name>
</gene>
<dbReference type="PANTHER" id="PTHR22893">
    <property type="entry name" value="NADH OXIDOREDUCTASE-RELATED"/>
    <property type="match status" value="1"/>
</dbReference>
<proteinExistence type="predicted"/>
<dbReference type="Gene3D" id="3.20.20.70">
    <property type="entry name" value="Aldolase class I"/>
    <property type="match status" value="1"/>
</dbReference>
<dbReference type="SUPFAM" id="SSF51395">
    <property type="entry name" value="FMN-linked oxidoreductases"/>
    <property type="match status" value="1"/>
</dbReference>
<comment type="caution">
    <text evidence="2">The sequence shown here is derived from an EMBL/GenBank/DDBJ whole genome shotgun (WGS) entry which is preliminary data.</text>
</comment>
<protein>
    <submittedName>
        <fullName evidence="2">Alkene reductase</fullName>
    </submittedName>
</protein>
<dbReference type="InterPro" id="IPR045247">
    <property type="entry name" value="Oye-like"/>
</dbReference>
<dbReference type="Pfam" id="PF00724">
    <property type="entry name" value="Oxidored_FMN"/>
    <property type="match status" value="1"/>
</dbReference>
<organism evidence="2 3">
    <name type="scientific">Pontibacter silvestris</name>
    <dbReference type="NCBI Taxonomy" id="2305183"/>
    <lineage>
        <taxon>Bacteria</taxon>
        <taxon>Pseudomonadati</taxon>
        <taxon>Bacteroidota</taxon>
        <taxon>Cytophagia</taxon>
        <taxon>Cytophagales</taxon>
        <taxon>Hymenobacteraceae</taxon>
        <taxon>Pontibacter</taxon>
    </lineage>
</organism>
<sequence>MNKTLFSTFKLGNTVLKNRVVMSPMARSRAEENIPNKLMAKYYGQRSAAGLIITEGTSPSPNGLGYTRMPGIFNSKQVEGWKLITKAVHDRGSHIFVQLMHSGRSSSEINLPEGAVTVSPSSKANSGEIFTDKLGMVSHTPPKQMTQEDIMKARREFVQAALYAMQAGFDGVEIHGANGYLIEQFINANVNDRADGYGGSVENRSRFLLEVAKETAEAIGKDKVGVRLSPYNVFGMAEGHDYEGLEDTYAYLAEKLSELGIAYIHVVDHSSMGAPAVTDSVKQKIRDNFKGAYILSGGYSKKRAEADLEAGKGELVAFGRPFIANPDLVERMEMDAPLNEPDTSTFYTPGEKGYTDYPFLKEVIAG</sequence>
<dbReference type="CDD" id="cd02933">
    <property type="entry name" value="OYE_like_FMN"/>
    <property type="match status" value="1"/>
</dbReference>
<keyword evidence="3" id="KW-1185">Reference proteome</keyword>
<dbReference type="Proteomes" id="UP001597369">
    <property type="component" value="Unassembled WGS sequence"/>
</dbReference>
<feature type="domain" description="NADH:flavin oxidoreductase/NADH oxidase N-terminal" evidence="1">
    <location>
        <begin position="5"/>
        <end position="338"/>
    </location>
</feature>
<dbReference type="InterPro" id="IPR001155">
    <property type="entry name" value="OxRdtase_FMN_N"/>
</dbReference>
<dbReference type="InterPro" id="IPR013785">
    <property type="entry name" value="Aldolase_TIM"/>
</dbReference>
<evidence type="ECO:0000313" key="3">
    <source>
        <dbReference type="Proteomes" id="UP001597369"/>
    </source>
</evidence>
<evidence type="ECO:0000259" key="1">
    <source>
        <dbReference type="Pfam" id="PF00724"/>
    </source>
</evidence>
<dbReference type="PANTHER" id="PTHR22893:SF91">
    <property type="entry name" value="NADPH DEHYDROGENASE 2-RELATED"/>
    <property type="match status" value="1"/>
</dbReference>
<evidence type="ECO:0000313" key="2">
    <source>
        <dbReference type="EMBL" id="MFD2068209.1"/>
    </source>
</evidence>
<reference evidence="3" key="1">
    <citation type="journal article" date="2019" name="Int. J. Syst. Evol. Microbiol.">
        <title>The Global Catalogue of Microorganisms (GCM) 10K type strain sequencing project: providing services to taxonomists for standard genome sequencing and annotation.</title>
        <authorList>
            <consortium name="The Broad Institute Genomics Platform"/>
            <consortium name="The Broad Institute Genome Sequencing Center for Infectious Disease"/>
            <person name="Wu L."/>
            <person name="Ma J."/>
        </authorList>
    </citation>
    <scope>NUCLEOTIDE SEQUENCE [LARGE SCALE GENOMIC DNA]</scope>
    <source>
        <strain evidence="3">JCM 16545</strain>
    </source>
</reference>
<dbReference type="RefSeq" id="WP_229962993.1">
    <property type="nucleotide sequence ID" value="NZ_JAJJWI010000042.1"/>
</dbReference>